<evidence type="ECO:0000256" key="3">
    <source>
        <dbReference type="ARBA" id="ARBA00022833"/>
    </source>
</evidence>
<proteinExistence type="predicted"/>
<keyword evidence="7" id="KW-1185">Reference proteome</keyword>
<keyword evidence="3" id="KW-0862">Zinc</keyword>
<dbReference type="PROSITE" id="PS50865">
    <property type="entry name" value="ZF_MYND_2"/>
    <property type="match status" value="1"/>
</dbReference>
<dbReference type="Pfam" id="PF01753">
    <property type="entry name" value="zf-MYND"/>
    <property type="match status" value="1"/>
</dbReference>
<protein>
    <recommendedName>
        <fullName evidence="5">MYND-type domain-containing protein</fullName>
    </recommendedName>
</protein>
<dbReference type="EMBL" id="CAKKNE010000006">
    <property type="protein sequence ID" value="CAH0380194.1"/>
    <property type="molecule type" value="Genomic_DNA"/>
</dbReference>
<evidence type="ECO:0000259" key="5">
    <source>
        <dbReference type="PROSITE" id="PS50865"/>
    </source>
</evidence>
<evidence type="ECO:0000256" key="1">
    <source>
        <dbReference type="ARBA" id="ARBA00022723"/>
    </source>
</evidence>
<dbReference type="InterPro" id="IPR002893">
    <property type="entry name" value="Znf_MYND"/>
</dbReference>
<dbReference type="GO" id="GO:0008270">
    <property type="term" value="F:zinc ion binding"/>
    <property type="evidence" value="ECO:0007669"/>
    <property type="project" value="UniProtKB-KW"/>
</dbReference>
<evidence type="ECO:0000256" key="2">
    <source>
        <dbReference type="ARBA" id="ARBA00022771"/>
    </source>
</evidence>
<keyword evidence="2 4" id="KW-0863">Zinc-finger</keyword>
<dbReference type="Gene3D" id="6.10.140.2220">
    <property type="match status" value="1"/>
</dbReference>
<name>A0A8J2STZ6_9STRA</name>
<dbReference type="PANTHER" id="PTHR28069">
    <property type="entry name" value="GH20023P"/>
    <property type="match status" value="1"/>
</dbReference>
<dbReference type="AlphaFoldDB" id="A0A8J2STZ6"/>
<dbReference type="Pfam" id="PF20179">
    <property type="entry name" value="MSS51_C"/>
    <property type="match status" value="1"/>
</dbReference>
<organism evidence="6 7">
    <name type="scientific">Pelagomonas calceolata</name>
    <dbReference type="NCBI Taxonomy" id="35677"/>
    <lineage>
        <taxon>Eukaryota</taxon>
        <taxon>Sar</taxon>
        <taxon>Stramenopiles</taxon>
        <taxon>Ochrophyta</taxon>
        <taxon>Pelagophyceae</taxon>
        <taxon>Pelagomonadales</taxon>
        <taxon>Pelagomonadaceae</taxon>
        <taxon>Pelagomonas</taxon>
    </lineage>
</organism>
<gene>
    <name evidence="6" type="ORF">PECAL_6P18370</name>
</gene>
<dbReference type="InterPro" id="IPR046824">
    <property type="entry name" value="Mss51-like_C"/>
</dbReference>
<reference evidence="6" key="1">
    <citation type="submission" date="2021-11" db="EMBL/GenBank/DDBJ databases">
        <authorList>
            <consortium name="Genoscope - CEA"/>
            <person name="William W."/>
        </authorList>
    </citation>
    <scope>NUCLEOTIDE SEQUENCE</scope>
</reference>
<dbReference type="PANTHER" id="PTHR28069:SF2">
    <property type="entry name" value="GH20023P"/>
    <property type="match status" value="1"/>
</dbReference>
<accession>A0A8J2STZ6</accession>
<dbReference type="Proteomes" id="UP000789595">
    <property type="component" value="Unassembled WGS sequence"/>
</dbReference>
<dbReference type="SUPFAM" id="SSF144232">
    <property type="entry name" value="HIT/MYND zinc finger-like"/>
    <property type="match status" value="1"/>
</dbReference>
<evidence type="ECO:0000256" key="4">
    <source>
        <dbReference type="PROSITE-ProRule" id="PRU00134"/>
    </source>
</evidence>
<feature type="domain" description="MYND-type" evidence="5">
    <location>
        <begin position="105"/>
        <end position="141"/>
    </location>
</feature>
<keyword evidence="1" id="KW-0479">Metal-binding</keyword>
<evidence type="ECO:0000313" key="7">
    <source>
        <dbReference type="Proteomes" id="UP000789595"/>
    </source>
</evidence>
<evidence type="ECO:0000313" key="6">
    <source>
        <dbReference type="EMBL" id="CAH0380194.1"/>
    </source>
</evidence>
<dbReference type="OrthoDB" id="194537at2759"/>
<comment type="caution">
    <text evidence="6">The sequence shown here is derived from an EMBL/GenBank/DDBJ whole genome shotgun (WGS) entry which is preliminary data.</text>
</comment>
<feature type="non-terminal residue" evidence="6">
    <location>
        <position position="1"/>
    </location>
</feature>
<sequence length="378" mass="41396">HKIDDVPRAYDAHVLLLKRRGCIPSVTLLRSELQQKSLQGKAATHQKASTAAKMVCAARRRRRHKPRDRPPSKTNLEDGLRAWDYAAGRRRQHQNKSLRPGHDCCAVCLRLPMLSCEACGRVSYCSTRCRGRDARAHAASCDILKQLPEESLDALAVEESFDFTRADLSSIEYLPMRLTNWRDPAAALALSFPLSVAYAVAAFPAAARCVEASGAIHLVGAAPPEAAAPAQWWARALERVLPRDKGIIVTLVGPQVPEETGARADRGVVVAALQKSYEAADLCAGALLVGFNMGLSDSSYDWAAALDAARRRRATVVFFSPTRLELSRDARALKKAGAVLVSGAVWNPFHAPNWKQSGELANDVYRKHSWARCAVFRS</sequence>